<protein>
    <recommendedName>
        <fullName evidence="5">DNA-directed RNA polymerase subunit epsilon</fullName>
        <shortName evidence="5">RNAP epsilon subunit</shortName>
        <ecNumber evidence="5">2.7.7.6</ecNumber>
    </recommendedName>
    <alternativeName>
        <fullName evidence="5">RNA polymerase epsilon subunit</fullName>
    </alternativeName>
    <alternativeName>
        <fullName evidence="5">Transcriptase subunit epsilon</fullName>
    </alternativeName>
</protein>
<comment type="catalytic activity">
    <reaction evidence="5">
        <text>RNA(n) + a ribonucleoside 5'-triphosphate = RNA(n+1) + diphosphate</text>
        <dbReference type="Rhea" id="RHEA:21248"/>
        <dbReference type="Rhea" id="RHEA-COMP:14527"/>
        <dbReference type="Rhea" id="RHEA-COMP:17342"/>
        <dbReference type="ChEBI" id="CHEBI:33019"/>
        <dbReference type="ChEBI" id="CHEBI:61557"/>
        <dbReference type="ChEBI" id="CHEBI:140395"/>
        <dbReference type="EC" id="2.7.7.6"/>
    </reaction>
</comment>
<dbReference type="InterPro" id="IPR009907">
    <property type="entry name" value="RpoY"/>
</dbReference>
<dbReference type="AlphaFoldDB" id="A0A1E5LFY5"/>
<accession>A0A1E5LFY5</accession>
<dbReference type="RefSeq" id="WP_069716988.1">
    <property type="nucleotide sequence ID" value="NZ_MJEH01000019.1"/>
</dbReference>
<comment type="function">
    <text evidence="5">A non-essential component of RNA polymerase (RNAP).</text>
</comment>
<keyword evidence="2 5" id="KW-0808">Transferase</keyword>
<dbReference type="GO" id="GO:0003899">
    <property type="term" value="F:DNA-directed RNA polymerase activity"/>
    <property type="evidence" value="ECO:0007669"/>
    <property type="project" value="UniProtKB-UniRule"/>
</dbReference>
<dbReference type="NCBIfam" id="NF010188">
    <property type="entry name" value="PRK13667.1"/>
    <property type="match status" value="1"/>
</dbReference>
<name>A0A1E5LFY5_9BACI</name>
<comment type="similarity">
    <text evidence="5">Belongs to the RNA polymerase subunit epsilon family.</text>
</comment>
<evidence type="ECO:0000313" key="7">
    <source>
        <dbReference type="Proteomes" id="UP000095209"/>
    </source>
</evidence>
<evidence type="ECO:0000256" key="1">
    <source>
        <dbReference type="ARBA" id="ARBA00022478"/>
    </source>
</evidence>
<comment type="subunit">
    <text evidence="5">RNAP is composed of a core of 2 alpha, a beta and a beta' subunit. The core is associated with a delta subunit, and at least one of epsilon or omega. When a sigma factor is associated with the core the holoenzyme is formed, which can initiate transcription.</text>
</comment>
<dbReference type="STRING" id="1305675.BFG57_14130"/>
<comment type="caution">
    <text evidence="6">The sequence shown here is derived from an EMBL/GenBank/DDBJ whole genome shotgun (WGS) entry which is preliminary data.</text>
</comment>
<evidence type="ECO:0000313" key="6">
    <source>
        <dbReference type="EMBL" id="OEH92997.1"/>
    </source>
</evidence>
<dbReference type="GO" id="GO:0003677">
    <property type="term" value="F:DNA binding"/>
    <property type="evidence" value="ECO:0007669"/>
    <property type="project" value="UniProtKB-UniRule"/>
</dbReference>
<dbReference type="Gene3D" id="3.10.20.730">
    <property type="entry name" value="RNAP, epsilon subunit-like"/>
    <property type="match status" value="1"/>
</dbReference>
<dbReference type="EMBL" id="MJEH01000019">
    <property type="protein sequence ID" value="OEH92997.1"/>
    <property type="molecule type" value="Genomic_DNA"/>
</dbReference>
<sequence>MIYKVFFQERKEEAPVRERTNSLYIEAEAERDVRNKLKEKNLNIEFIQPISGSHLEYEQQSDDFKVENF</sequence>
<dbReference type="GO" id="GO:0000428">
    <property type="term" value="C:DNA-directed RNA polymerase complex"/>
    <property type="evidence" value="ECO:0007669"/>
    <property type="project" value="UniProtKB-KW"/>
</dbReference>
<evidence type="ECO:0000256" key="3">
    <source>
        <dbReference type="ARBA" id="ARBA00022695"/>
    </source>
</evidence>
<dbReference type="Proteomes" id="UP000095209">
    <property type="component" value="Unassembled WGS sequence"/>
</dbReference>
<dbReference type="EC" id="2.7.7.6" evidence="5"/>
<dbReference type="HAMAP" id="MF_01553">
    <property type="entry name" value="RNApol_bact_RpoY"/>
    <property type="match status" value="1"/>
</dbReference>
<keyword evidence="1 5" id="KW-0240">DNA-directed RNA polymerase</keyword>
<reference evidence="6 7" key="1">
    <citation type="submission" date="2016-08" db="EMBL/GenBank/DDBJ databases">
        <title>Genome of Bacillus solimangrovi GH2-4.</title>
        <authorList>
            <person name="Lim S."/>
            <person name="Kim B.-C."/>
        </authorList>
    </citation>
    <scope>NUCLEOTIDE SEQUENCE [LARGE SCALE GENOMIC DNA]</scope>
    <source>
        <strain evidence="6 7">GH2-4</strain>
    </source>
</reference>
<keyword evidence="7" id="KW-1185">Reference proteome</keyword>
<keyword evidence="4 5" id="KW-0804">Transcription</keyword>
<dbReference type="OrthoDB" id="2147503at2"/>
<gene>
    <name evidence="5" type="primary">rpoY</name>
    <name evidence="6" type="ORF">BFG57_14130</name>
</gene>
<keyword evidence="3 5" id="KW-0548">Nucleotidyltransferase</keyword>
<evidence type="ECO:0000256" key="5">
    <source>
        <dbReference type="HAMAP-Rule" id="MF_01553"/>
    </source>
</evidence>
<dbReference type="Pfam" id="PF07288">
    <property type="entry name" value="RpoY"/>
    <property type="match status" value="1"/>
</dbReference>
<evidence type="ECO:0000256" key="2">
    <source>
        <dbReference type="ARBA" id="ARBA00022679"/>
    </source>
</evidence>
<organism evidence="6 7">
    <name type="scientific">Bacillus solimangrovi</name>
    <dbReference type="NCBI Taxonomy" id="1305675"/>
    <lineage>
        <taxon>Bacteria</taxon>
        <taxon>Bacillati</taxon>
        <taxon>Bacillota</taxon>
        <taxon>Bacilli</taxon>
        <taxon>Bacillales</taxon>
        <taxon>Bacillaceae</taxon>
        <taxon>Bacillus</taxon>
    </lineage>
</organism>
<evidence type="ECO:0000256" key="4">
    <source>
        <dbReference type="ARBA" id="ARBA00023163"/>
    </source>
</evidence>
<proteinExistence type="inferred from homology"/>
<dbReference type="GO" id="GO:0006351">
    <property type="term" value="P:DNA-templated transcription"/>
    <property type="evidence" value="ECO:0007669"/>
    <property type="project" value="UniProtKB-UniRule"/>
</dbReference>